<keyword evidence="9" id="KW-0378">Hydrolase</keyword>
<feature type="domain" description="Aminopeptidase N-like N-terminal" evidence="16">
    <location>
        <begin position="100"/>
        <end position="195"/>
    </location>
</feature>
<evidence type="ECO:0000256" key="13">
    <source>
        <dbReference type="ARBA" id="ARBA00031533"/>
    </source>
</evidence>
<evidence type="ECO:0000259" key="14">
    <source>
        <dbReference type="Pfam" id="PF01433"/>
    </source>
</evidence>
<dbReference type="EMBL" id="AP027729">
    <property type="protein sequence ID" value="BDZ40741.1"/>
    <property type="molecule type" value="Genomic_DNA"/>
</dbReference>
<comment type="catalytic activity">
    <reaction evidence="1">
        <text>Release of an N-terminal amino acid, Xaa-|-Yaa- from a peptide, amide or arylamide. Xaa is preferably Ala, but may be most amino acids including Pro (slow action). When a terminal hydrophobic residue is followed by a prolyl residue, the two may be released as an intact Xaa-Pro dipeptide.</text>
        <dbReference type="EC" id="3.4.11.2"/>
    </reaction>
</comment>
<evidence type="ECO:0000256" key="1">
    <source>
        <dbReference type="ARBA" id="ARBA00000098"/>
    </source>
</evidence>
<dbReference type="InterPro" id="IPR050344">
    <property type="entry name" value="Peptidase_M1_aminopeptidases"/>
</dbReference>
<comment type="cofactor">
    <cofactor evidence="2">
        <name>Zn(2+)</name>
        <dbReference type="ChEBI" id="CHEBI:29105"/>
    </cofactor>
</comment>
<evidence type="ECO:0000256" key="11">
    <source>
        <dbReference type="ARBA" id="ARBA00023049"/>
    </source>
</evidence>
<evidence type="ECO:0000256" key="3">
    <source>
        <dbReference type="ARBA" id="ARBA00010136"/>
    </source>
</evidence>
<dbReference type="NCBIfam" id="TIGR02412">
    <property type="entry name" value="pepN_strep_liv"/>
    <property type="match status" value="1"/>
</dbReference>
<evidence type="ECO:0000256" key="4">
    <source>
        <dbReference type="ARBA" id="ARBA00012564"/>
    </source>
</evidence>
<evidence type="ECO:0000256" key="6">
    <source>
        <dbReference type="ARBA" id="ARBA00022438"/>
    </source>
</evidence>
<accession>A0ABM8FYC4</accession>
<dbReference type="Gene3D" id="2.60.40.1730">
    <property type="entry name" value="tricorn interacting facor f3 domain"/>
    <property type="match status" value="1"/>
</dbReference>
<keyword evidence="11" id="KW-0482">Metalloprotease</keyword>
<dbReference type="Gene3D" id="1.10.390.10">
    <property type="entry name" value="Neutral Protease Domain 2"/>
    <property type="match status" value="1"/>
</dbReference>
<dbReference type="SUPFAM" id="SSF63737">
    <property type="entry name" value="Leukotriene A4 hydrolase N-terminal domain"/>
    <property type="match status" value="1"/>
</dbReference>
<dbReference type="InterPro" id="IPR012778">
    <property type="entry name" value="Pept_M1_aminopeptidase"/>
</dbReference>
<dbReference type="Pfam" id="PF17900">
    <property type="entry name" value="Peptidase_M1_N"/>
    <property type="match status" value="1"/>
</dbReference>
<reference evidence="18" key="1">
    <citation type="journal article" date="2019" name="Int. J. Syst. Evol. Microbiol.">
        <title>The Global Catalogue of Microorganisms (GCM) 10K type strain sequencing project: providing services to taxonomists for standard genome sequencing and annotation.</title>
        <authorList>
            <consortium name="The Broad Institute Genomics Platform"/>
            <consortium name="The Broad Institute Genome Sequencing Center for Infectious Disease"/>
            <person name="Wu L."/>
            <person name="Ma J."/>
        </authorList>
    </citation>
    <scope>NUCLEOTIDE SEQUENCE [LARGE SCALE GENOMIC DNA]</scope>
    <source>
        <strain evidence="18">NBRC 108565</strain>
    </source>
</reference>
<keyword evidence="18" id="KW-1185">Reference proteome</keyword>
<dbReference type="CDD" id="cd09602">
    <property type="entry name" value="M1_APN"/>
    <property type="match status" value="1"/>
</dbReference>
<dbReference type="EC" id="3.4.11.2" evidence="4"/>
<keyword evidence="10" id="KW-0862">Zinc</keyword>
<dbReference type="RefSeq" id="WP_286218085.1">
    <property type="nucleotide sequence ID" value="NZ_AP027729.1"/>
</dbReference>
<dbReference type="InterPro" id="IPR024571">
    <property type="entry name" value="ERAP1-like_C_dom"/>
</dbReference>
<organism evidence="17 18">
    <name type="scientific">Paraoerskovia sediminicola</name>
    <dbReference type="NCBI Taxonomy" id="1138587"/>
    <lineage>
        <taxon>Bacteria</taxon>
        <taxon>Bacillati</taxon>
        <taxon>Actinomycetota</taxon>
        <taxon>Actinomycetes</taxon>
        <taxon>Micrococcales</taxon>
        <taxon>Cellulomonadaceae</taxon>
        <taxon>Paraoerskovia</taxon>
    </lineage>
</organism>
<comment type="similarity">
    <text evidence="3">Belongs to the peptidase M1 family.</text>
</comment>
<dbReference type="PRINTS" id="PR00756">
    <property type="entry name" value="ALADIPTASE"/>
</dbReference>
<dbReference type="PANTHER" id="PTHR11533">
    <property type="entry name" value="PROTEASE M1 ZINC METALLOPROTEASE"/>
    <property type="match status" value="1"/>
</dbReference>
<keyword evidence="8" id="KW-0479">Metal-binding</keyword>
<dbReference type="InterPro" id="IPR045357">
    <property type="entry name" value="Aminopeptidase_N-like_N"/>
</dbReference>
<dbReference type="GO" id="GO:0004177">
    <property type="term" value="F:aminopeptidase activity"/>
    <property type="evidence" value="ECO:0007669"/>
    <property type="project" value="UniProtKB-KW"/>
</dbReference>
<evidence type="ECO:0000256" key="7">
    <source>
        <dbReference type="ARBA" id="ARBA00022670"/>
    </source>
</evidence>
<feature type="domain" description="ERAP1-like C-terminal" evidence="15">
    <location>
        <begin position="537"/>
        <end position="848"/>
    </location>
</feature>
<dbReference type="Pfam" id="PF11838">
    <property type="entry name" value="ERAP1_C"/>
    <property type="match status" value="1"/>
</dbReference>
<keyword evidence="6 17" id="KW-0031">Aminopeptidase</keyword>
<evidence type="ECO:0000259" key="16">
    <source>
        <dbReference type="Pfam" id="PF17900"/>
    </source>
</evidence>
<dbReference type="Pfam" id="PF01433">
    <property type="entry name" value="Peptidase_M1"/>
    <property type="match status" value="1"/>
</dbReference>
<gene>
    <name evidence="17" type="ORF">GCM10025865_00400</name>
</gene>
<protein>
    <recommendedName>
        <fullName evidence="5">Aminopeptidase N</fullName>
        <ecNumber evidence="4">3.4.11.2</ecNumber>
    </recommendedName>
    <alternativeName>
        <fullName evidence="12">Alanine aminopeptidase</fullName>
    </alternativeName>
    <alternativeName>
        <fullName evidence="13">Lysyl aminopeptidase</fullName>
    </alternativeName>
</protein>
<sequence>MPGENLTRTEASERAALVDVQTYDVALDLTTGPTTFSSTTVVRFTAQDGAATFIDLVAPAVREVVLNGRSLDPAEVFADSRIALDSLQAENELRVVADCAYTNSGEGLHRFVDPADGEVYLYTQFEVPDSRRMFTVFEQPDLKATFTFTVTAPSAWQVVSNQATPEPVPATHASEPDVAASTWSFGATPRISSYITALVAGPYVVERSELTSADGRTIPLGVFARASLAEHLDADYVFAKTREGFEFYEKAFEQPYPFDKYDQLFVPEFNMGAMENAGCVTFTETYVFRSKVTDAIKERRVVTILHELAHMWFGDLVTMRWWNDLWLNESFAEYASTLATAEATEWTEAWTTFAAMEKSWAYRQDQLPSTHPVVATINDLDDVQVNFDGITYAKGGSVLKQLVAWVGQEQFLAGVAAYFRKHAWGNTELSDLLVELEATSGRELGEWSRLWLETAGVNTLRPEVEVDAHGRITSFAVLQSATAEHPTLRPHRLAIGFYDLAGEEGSRRLVRTRRIEIDVDGARTDVPELLEIARPDLILINDDDLAYAKIRLDDDSLKVALAHLSAIEDPLARSLIWGAAWDATRDAESPASDYVRLVLDHIGPETESTTIRTTLAQLSLAARSYVAPEKRDETIRTVGDELWALAQEAEAGSDAQFQLVKYFAAVASTEAHGDALAALSDGSTTLDGLEIDTDLRWELLDGLVLLGRAGHAEIDAAAEADRTANGQQSAARARATVPTAEGKRAAFDALVDHDDVPNAIVRATTTGFQHALDPASLTALIAPYHAAILPIWESRSYHIAETIIEGLYPAGAVGPELKNASQAWLDAHPDAAPALRRMVVESLAGVERALAAQAADV</sequence>
<evidence type="ECO:0000256" key="2">
    <source>
        <dbReference type="ARBA" id="ARBA00001947"/>
    </source>
</evidence>
<dbReference type="InterPro" id="IPR001930">
    <property type="entry name" value="Peptidase_M1"/>
</dbReference>
<dbReference type="Proteomes" id="UP001321475">
    <property type="component" value="Chromosome"/>
</dbReference>
<evidence type="ECO:0000256" key="10">
    <source>
        <dbReference type="ARBA" id="ARBA00022833"/>
    </source>
</evidence>
<proteinExistence type="inferred from homology"/>
<keyword evidence="7" id="KW-0645">Protease</keyword>
<dbReference type="PANTHER" id="PTHR11533:SF174">
    <property type="entry name" value="PUROMYCIN-SENSITIVE AMINOPEPTIDASE-RELATED"/>
    <property type="match status" value="1"/>
</dbReference>
<evidence type="ECO:0000256" key="9">
    <source>
        <dbReference type="ARBA" id="ARBA00022801"/>
    </source>
</evidence>
<evidence type="ECO:0000256" key="8">
    <source>
        <dbReference type="ARBA" id="ARBA00022723"/>
    </source>
</evidence>
<evidence type="ECO:0000256" key="5">
    <source>
        <dbReference type="ARBA" id="ARBA00015611"/>
    </source>
</evidence>
<evidence type="ECO:0000256" key="12">
    <source>
        <dbReference type="ARBA" id="ARBA00029811"/>
    </source>
</evidence>
<dbReference type="InterPro" id="IPR027268">
    <property type="entry name" value="Peptidase_M4/M1_CTD_sf"/>
</dbReference>
<evidence type="ECO:0000259" key="15">
    <source>
        <dbReference type="Pfam" id="PF11838"/>
    </source>
</evidence>
<name>A0ABM8FYC4_9CELL</name>
<dbReference type="InterPro" id="IPR042097">
    <property type="entry name" value="Aminopeptidase_N-like_N_sf"/>
</dbReference>
<evidence type="ECO:0000313" key="18">
    <source>
        <dbReference type="Proteomes" id="UP001321475"/>
    </source>
</evidence>
<dbReference type="InterPro" id="IPR014782">
    <property type="entry name" value="Peptidase_M1_dom"/>
</dbReference>
<dbReference type="SUPFAM" id="SSF55486">
    <property type="entry name" value="Metalloproteases ('zincins'), catalytic domain"/>
    <property type="match status" value="1"/>
</dbReference>
<evidence type="ECO:0000313" key="17">
    <source>
        <dbReference type="EMBL" id="BDZ40741.1"/>
    </source>
</evidence>
<feature type="domain" description="Peptidase M1 membrane alanine aminopeptidase" evidence="14">
    <location>
        <begin position="238"/>
        <end position="447"/>
    </location>
</feature>